<reference evidence="13" key="1">
    <citation type="journal article" date="2022" name="Int. J. Syst. Evol. Microbiol.">
        <title>Anaeromyxobacter oryzae sp. nov., Anaeromyxobacter diazotrophicus sp. nov. and Anaeromyxobacter paludicola sp. nov., isolated from paddy soils.</title>
        <authorList>
            <person name="Itoh H."/>
            <person name="Xu Z."/>
            <person name="Mise K."/>
            <person name="Masuda Y."/>
            <person name="Ushijima N."/>
            <person name="Hayakawa C."/>
            <person name="Shiratori Y."/>
            <person name="Senoo K."/>
        </authorList>
    </citation>
    <scope>NUCLEOTIDE SEQUENCE [LARGE SCALE GENOMIC DNA]</scope>
    <source>
        <strain evidence="13">Red232</strain>
    </source>
</reference>
<dbReference type="PANTHER" id="PTHR43065:SF10">
    <property type="entry name" value="PEROXIDE STRESS-ACTIVATED HISTIDINE KINASE MAK3"/>
    <property type="match status" value="1"/>
</dbReference>
<dbReference type="InterPro" id="IPR036097">
    <property type="entry name" value="HisK_dim/P_sf"/>
</dbReference>
<dbReference type="Pfam" id="PF00512">
    <property type="entry name" value="HisKA"/>
    <property type="match status" value="1"/>
</dbReference>
<dbReference type="Gene3D" id="1.10.287.130">
    <property type="match status" value="1"/>
</dbReference>
<evidence type="ECO:0000256" key="3">
    <source>
        <dbReference type="ARBA" id="ARBA00022553"/>
    </source>
</evidence>
<dbReference type="Pfam" id="PF02518">
    <property type="entry name" value="HATPase_c"/>
    <property type="match status" value="1"/>
</dbReference>
<dbReference type="Gene3D" id="3.30.565.10">
    <property type="entry name" value="Histidine kinase-like ATPase, C-terminal domain"/>
    <property type="match status" value="1"/>
</dbReference>
<evidence type="ECO:0000256" key="9">
    <source>
        <dbReference type="PROSITE-ProRule" id="PRU00169"/>
    </source>
</evidence>
<evidence type="ECO:0000256" key="7">
    <source>
        <dbReference type="ARBA" id="ARBA00022840"/>
    </source>
</evidence>
<evidence type="ECO:0000313" key="13">
    <source>
        <dbReference type="Proteomes" id="UP001162891"/>
    </source>
</evidence>
<feature type="modified residue" description="4-aspartylphosphate" evidence="9">
    <location>
        <position position="57"/>
    </location>
</feature>
<dbReference type="SMART" id="SM00448">
    <property type="entry name" value="REC"/>
    <property type="match status" value="1"/>
</dbReference>
<dbReference type="Gene3D" id="3.40.50.2300">
    <property type="match status" value="1"/>
</dbReference>
<dbReference type="SUPFAM" id="SSF47384">
    <property type="entry name" value="Homodimeric domain of signal transducing histidine kinase"/>
    <property type="match status" value="1"/>
</dbReference>
<dbReference type="InterPro" id="IPR001789">
    <property type="entry name" value="Sig_transdc_resp-reg_receiver"/>
</dbReference>
<evidence type="ECO:0000313" key="12">
    <source>
        <dbReference type="EMBL" id="BDG06245.1"/>
    </source>
</evidence>
<feature type="domain" description="Histidine kinase" evidence="10">
    <location>
        <begin position="153"/>
        <end position="373"/>
    </location>
</feature>
<dbReference type="InterPro" id="IPR003661">
    <property type="entry name" value="HisK_dim/P_dom"/>
</dbReference>
<dbReference type="Proteomes" id="UP001162891">
    <property type="component" value="Chromosome"/>
</dbReference>
<evidence type="ECO:0000256" key="8">
    <source>
        <dbReference type="ARBA" id="ARBA00023012"/>
    </source>
</evidence>
<dbReference type="PANTHER" id="PTHR43065">
    <property type="entry name" value="SENSOR HISTIDINE KINASE"/>
    <property type="match status" value="1"/>
</dbReference>
<gene>
    <name evidence="12" type="ORF">AMOR_52410</name>
</gene>
<comment type="catalytic activity">
    <reaction evidence="1">
        <text>ATP + protein L-histidine = ADP + protein N-phospho-L-histidine.</text>
        <dbReference type="EC" id="2.7.13.3"/>
    </reaction>
</comment>
<dbReference type="InterPro" id="IPR005467">
    <property type="entry name" value="His_kinase_dom"/>
</dbReference>
<evidence type="ECO:0000256" key="6">
    <source>
        <dbReference type="ARBA" id="ARBA00022777"/>
    </source>
</evidence>
<dbReference type="InterPro" id="IPR003594">
    <property type="entry name" value="HATPase_dom"/>
</dbReference>
<dbReference type="EMBL" id="AP025591">
    <property type="protein sequence ID" value="BDG06245.1"/>
    <property type="molecule type" value="Genomic_DNA"/>
</dbReference>
<evidence type="ECO:0000259" key="10">
    <source>
        <dbReference type="PROSITE" id="PS50109"/>
    </source>
</evidence>
<keyword evidence="7" id="KW-0067">ATP-binding</keyword>
<feature type="domain" description="Response regulatory" evidence="11">
    <location>
        <begin position="9"/>
        <end position="122"/>
    </location>
</feature>
<dbReference type="GO" id="GO:0016301">
    <property type="term" value="F:kinase activity"/>
    <property type="evidence" value="ECO:0007669"/>
    <property type="project" value="UniProtKB-KW"/>
</dbReference>
<evidence type="ECO:0000259" key="11">
    <source>
        <dbReference type="PROSITE" id="PS50110"/>
    </source>
</evidence>
<dbReference type="PRINTS" id="PR00344">
    <property type="entry name" value="BCTRLSENSOR"/>
</dbReference>
<evidence type="ECO:0000256" key="2">
    <source>
        <dbReference type="ARBA" id="ARBA00012438"/>
    </source>
</evidence>
<sequence length="373" mass="39789">MKDTAKRPRVLVVDDNASLVENLSEILEAAGYAVGGAGSCEAALRLAAGGFDVALVDLKLPDGDGTALAPRLKELSPDGEVVLLTGFATLESAVAAVRAGACAYLVKPCATQELLVTVEQAMRQVRLHGEKRELARRAQMVEKLAAVGTMTAGLSHEIRNPLNAAALQLTVLERRIQKLAGASQPALLEPLTLVKDEIRRLDHILEDFLQFARPREFVPKAIEVVPVVAKVLDLLGGEAERRSVALERDLEPVAPIAGDEERLRQVLVNLCLNALEAVPEGGLVRVSCRAVPPDADRPEAPPMVDIVVDDDGPGVPADARDRIFEPFFTTKAKGSGLGLSIVHAIVTQHGGTITAEESPEGGGRFVLRLPRVR</sequence>
<dbReference type="PROSITE" id="PS50109">
    <property type="entry name" value="HIS_KIN"/>
    <property type="match status" value="1"/>
</dbReference>
<dbReference type="InterPro" id="IPR036890">
    <property type="entry name" value="HATPase_C_sf"/>
</dbReference>
<protein>
    <recommendedName>
        <fullName evidence="2">histidine kinase</fullName>
        <ecNumber evidence="2">2.7.13.3</ecNumber>
    </recommendedName>
</protein>
<keyword evidence="3 9" id="KW-0597">Phosphoprotein</keyword>
<dbReference type="InterPro" id="IPR004358">
    <property type="entry name" value="Sig_transdc_His_kin-like_C"/>
</dbReference>
<evidence type="ECO:0000256" key="1">
    <source>
        <dbReference type="ARBA" id="ARBA00000085"/>
    </source>
</evidence>
<keyword evidence="4" id="KW-0808">Transferase</keyword>
<dbReference type="CDD" id="cd00075">
    <property type="entry name" value="HATPase"/>
    <property type="match status" value="1"/>
</dbReference>
<keyword evidence="5" id="KW-0547">Nucleotide-binding</keyword>
<accession>A0ABM7X372</accession>
<keyword evidence="6 12" id="KW-0418">Kinase</keyword>
<dbReference type="SUPFAM" id="SSF52172">
    <property type="entry name" value="CheY-like"/>
    <property type="match status" value="1"/>
</dbReference>
<proteinExistence type="predicted"/>
<dbReference type="InterPro" id="IPR011006">
    <property type="entry name" value="CheY-like_superfamily"/>
</dbReference>
<name>A0ABM7X372_9BACT</name>
<dbReference type="SMART" id="SM00387">
    <property type="entry name" value="HATPase_c"/>
    <property type="match status" value="1"/>
</dbReference>
<keyword evidence="8" id="KW-0902">Two-component regulatory system</keyword>
<dbReference type="SUPFAM" id="SSF55874">
    <property type="entry name" value="ATPase domain of HSP90 chaperone/DNA topoisomerase II/histidine kinase"/>
    <property type="match status" value="1"/>
</dbReference>
<evidence type="ECO:0000256" key="5">
    <source>
        <dbReference type="ARBA" id="ARBA00022741"/>
    </source>
</evidence>
<dbReference type="Pfam" id="PF00072">
    <property type="entry name" value="Response_reg"/>
    <property type="match status" value="1"/>
</dbReference>
<dbReference type="RefSeq" id="WP_248355663.1">
    <property type="nucleotide sequence ID" value="NZ_AP025591.1"/>
</dbReference>
<organism evidence="12 13">
    <name type="scientific">Anaeromyxobacter oryzae</name>
    <dbReference type="NCBI Taxonomy" id="2918170"/>
    <lineage>
        <taxon>Bacteria</taxon>
        <taxon>Pseudomonadati</taxon>
        <taxon>Myxococcota</taxon>
        <taxon>Myxococcia</taxon>
        <taxon>Myxococcales</taxon>
        <taxon>Cystobacterineae</taxon>
        <taxon>Anaeromyxobacteraceae</taxon>
        <taxon>Anaeromyxobacter</taxon>
    </lineage>
</organism>
<keyword evidence="13" id="KW-1185">Reference proteome</keyword>
<dbReference type="CDD" id="cd00082">
    <property type="entry name" value="HisKA"/>
    <property type="match status" value="1"/>
</dbReference>
<dbReference type="SMART" id="SM00388">
    <property type="entry name" value="HisKA"/>
    <property type="match status" value="1"/>
</dbReference>
<dbReference type="EC" id="2.7.13.3" evidence="2"/>
<dbReference type="PROSITE" id="PS50110">
    <property type="entry name" value="RESPONSE_REGULATORY"/>
    <property type="match status" value="1"/>
</dbReference>
<evidence type="ECO:0000256" key="4">
    <source>
        <dbReference type="ARBA" id="ARBA00022679"/>
    </source>
</evidence>